<evidence type="ECO:0000313" key="1">
    <source>
        <dbReference type="EMBL" id="GGC57382.1"/>
    </source>
</evidence>
<sequence>MRLAPRLGRWTVESRADSVGVDRAPRTWLLFDFDFDGLSATGKHGVEDRDERQYQDQFGLLGHTENFDRTALSDYDTGRTRAGDWELATRALLRFIFCENSQKLYII</sequence>
<organism evidence="1 2">
    <name type="scientific">Haloferax sulfurifontis</name>
    <dbReference type="NCBI Taxonomy" id="255616"/>
    <lineage>
        <taxon>Archaea</taxon>
        <taxon>Methanobacteriati</taxon>
        <taxon>Methanobacteriota</taxon>
        <taxon>Stenosarchaea group</taxon>
        <taxon>Halobacteria</taxon>
        <taxon>Halobacteriales</taxon>
        <taxon>Haloferacaceae</taxon>
        <taxon>Haloferax</taxon>
    </lineage>
</organism>
<protein>
    <submittedName>
        <fullName evidence="1">Uncharacterized protein</fullName>
    </submittedName>
</protein>
<comment type="caution">
    <text evidence="1">The sequence shown here is derived from an EMBL/GenBank/DDBJ whole genome shotgun (WGS) entry which is preliminary data.</text>
</comment>
<name>A0A830E5W6_9EURY</name>
<dbReference type="Proteomes" id="UP000646833">
    <property type="component" value="Unassembled WGS sequence"/>
</dbReference>
<gene>
    <name evidence="1" type="ORF">GCM10007209_19060</name>
</gene>
<evidence type="ECO:0000313" key="2">
    <source>
        <dbReference type="Proteomes" id="UP000646833"/>
    </source>
</evidence>
<reference evidence="1" key="2">
    <citation type="submission" date="2020-09" db="EMBL/GenBank/DDBJ databases">
        <authorList>
            <person name="Sun Q."/>
            <person name="Sedlacek I."/>
        </authorList>
    </citation>
    <scope>NUCLEOTIDE SEQUENCE</scope>
    <source>
        <strain evidence="1">CCM 7217</strain>
    </source>
</reference>
<accession>A0A830E5W6</accession>
<reference evidence="1" key="1">
    <citation type="journal article" date="2014" name="Int. J. Syst. Evol. Microbiol.">
        <title>Complete genome sequence of Corynebacterium casei LMG S-19264T (=DSM 44701T), isolated from a smear-ripened cheese.</title>
        <authorList>
            <consortium name="US DOE Joint Genome Institute (JGI-PGF)"/>
            <person name="Walter F."/>
            <person name="Albersmeier A."/>
            <person name="Kalinowski J."/>
            <person name="Ruckert C."/>
        </authorList>
    </citation>
    <scope>NUCLEOTIDE SEQUENCE</scope>
    <source>
        <strain evidence="1">CCM 7217</strain>
    </source>
</reference>
<proteinExistence type="predicted"/>
<dbReference type="AlphaFoldDB" id="A0A830E5W6"/>
<dbReference type="EMBL" id="BMCI01000003">
    <property type="protein sequence ID" value="GGC57382.1"/>
    <property type="molecule type" value="Genomic_DNA"/>
</dbReference>